<dbReference type="PANTHER" id="PTHR43016:SF6">
    <property type="entry name" value="PEPTIDASE M16 N-TERMINAL DOMAIN-CONTAINING PROTEIN"/>
    <property type="match status" value="1"/>
</dbReference>
<organism evidence="3 4">
    <name type="scientific">Smittium mucronatum</name>
    <dbReference type="NCBI Taxonomy" id="133383"/>
    <lineage>
        <taxon>Eukaryota</taxon>
        <taxon>Fungi</taxon>
        <taxon>Fungi incertae sedis</taxon>
        <taxon>Zoopagomycota</taxon>
        <taxon>Kickxellomycotina</taxon>
        <taxon>Harpellomycetes</taxon>
        <taxon>Harpellales</taxon>
        <taxon>Legeriomycetaceae</taxon>
        <taxon>Smittium</taxon>
    </lineage>
</organism>
<feature type="domain" description="Peptidase M16 C-terminal" evidence="2">
    <location>
        <begin position="171"/>
        <end position="295"/>
    </location>
</feature>
<evidence type="ECO:0000313" key="3">
    <source>
        <dbReference type="EMBL" id="OLY81507.1"/>
    </source>
</evidence>
<evidence type="ECO:0000256" key="1">
    <source>
        <dbReference type="SAM" id="MobiDB-lite"/>
    </source>
</evidence>
<name>A0A1R0GX89_9FUNG</name>
<dbReference type="Gene3D" id="3.30.830.10">
    <property type="entry name" value="Metalloenzyme, LuxS/M16 peptidase-like"/>
    <property type="match status" value="3"/>
</dbReference>
<dbReference type="GO" id="GO:0046872">
    <property type="term" value="F:metal ion binding"/>
    <property type="evidence" value="ECO:0007669"/>
    <property type="project" value="InterPro"/>
</dbReference>
<accession>A0A1R0GX89</accession>
<dbReference type="STRING" id="133383.A0A1R0GX89"/>
<sequence length="1225" mass="137734">MEKCWYYDSQNFSPESPSFGIETSSDGKVFPAISLIEKRSGLRIVVCKTPGPIGYLDALANNCISNGTNAYTAPDHTMYTIETAGEKGIFNTLPVFLDGIFNPILSENQFISEVYHFNQEGKESGVVFSEMSSVENTDLELLNNELVRNLYGKNYPYYYNYGGLTSEIATLSNQEIIQYHSCYYSPDRVTVLLVGAFDTNLNNLLSVFDSYSHFPVSNSNKNSIQSNTLSIPTFSQKLTISQVSFPSDSDEIGIIGFAWLGPSLTDLKTRLSLLILSQYLNETSSSPLNQKFVEKVDPMANYIDIEVRDYEPSCILMTFNGVPYTNQQSDDLDLFNENFFYTELISVLESLCSTVFNGVPNALHDTVNRYIIEYKLQIERNPIEEINNILLPTLLSHFYSPKPKGQAFSPINFQKSSKIFSILDDLLLESADYWIEIVKSWLINSECIMVKLVPDPKMGADISRRSLLRSSKLASAMSESEKSLLASKIENAINDNKINIPQGIISLMPKIPSTASIPILPYSQSTYNLNFEKSADINSNISINQDHQVASTPLFPFKIFSILESETSFIHLKLGFSMINLPDRLKPFLPLFSSLFFNTNMLIPANTPFDMDPETELEFPERLIDYKKVTSTLANVFVSHDISLANSSDYFSCYPPVELLTINAKLEPRKFNISIRWLIQSLLFISNSVSRILSVAKNLLSQLSESKRSGDFMINSIATKFSISDKTLLNESKPAKCPADLNFGSSIELAVNIFTQEKLLKKIISALETHIKLNPHLLGDSDSEDETESEDGSFSESENESISECLSDDDSPSVPDLIPNNSEDCEIDENVSKKHKGEHDKSENRSQRKYSGYTINSQILDNISAESIIKSLDEIRLHLLGYSDQNSTDVSGFAQIGIPSNFEISHEECIRKIVKNWDFFMIKQNHQMFGGPILNLPLSKYIQCTFEATPIKNFAEIKFSNSIGGHNGDLMTPFPFPINLQFPNKTLEKPKTNLHITSSNICSSYSIMIANCKELETIPYSQSDIISPAELEGISLRVLSGLLSRTDGLFYNVVRGNGYAYDCNVIFSPLRKNLYITCSDATDINMAFISIGKTIQDLLENDEFWVKSISDFEISLAKSNILYEEYSSISSPSSVLSNSTISNLRGFPNIDEMSKWTTRCIERVTRASLKNVLEKYFAKFIQKNVQTINIILTPPIEGRPRAPVNFEPNDFGWDFELADLEDLIE</sequence>
<dbReference type="AlphaFoldDB" id="A0A1R0GX89"/>
<dbReference type="Pfam" id="PF05193">
    <property type="entry name" value="Peptidase_M16_C"/>
    <property type="match status" value="1"/>
</dbReference>
<reference evidence="3 4" key="1">
    <citation type="journal article" date="2016" name="Mol. Biol. Evol.">
        <title>Genome-Wide Survey of Gut Fungi (Harpellales) Reveals the First Horizontally Transferred Ubiquitin Gene from a Mosquito Host.</title>
        <authorList>
            <person name="Wang Y."/>
            <person name="White M.M."/>
            <person name="Kvist S."/>
            <person name="Moncalvo J.M."/>
        </authorList>
    </citation>
    <scope>NUCLEOTIDE SEQUENCE [LARGE SCALE GENOMIC DNA]</scope>
    <source>
        <strain evidence="3 4">ALG-7-W6</strain>
    </source>
</reference>
<dbReference type="InterPro" id="IPR011249">
    <property type="entry name" value="Metalloenz_LuxS/M16"/>
</dbReference>
<evidence type="ECO:0000259" key="2">
    <source>
        <dbReference type="Pfam" id="PF05193"/>
    </source>
</evidence>
<dbReference type="SUPFAM" id="SSF63411">
    <property type="entry name" value="LuxS/MPP-like metallohydrolase"/>
    <property type="match status" value="3"/>
</dbReference>
<keyword evidence="4" id="KW-1185">Reference proteome</keyword>
<feature type="compositionally biased region" description="Acidic residues" evidence="1">
    <location>
        <begin position="781"/>
        <end position="811"/>
    </location>
</feature>
<feature type="compositionally biased region" description="Basic and acidic residues" evidence="1">
    <location>
        <begin position="837"/>
        <end position="846"/>
    </location>
</feature>
<dbReference type="EMBL" id="LSSL01002401">
    <property type="protein sequence ID" value="OLY81507.1"/>
    <property type="molecule type" value="Genomic_DNA"/>
</dbReference>
<evidence type="ECO:0000313" key="4">
    <source>
        <dbReference type="Proteomes" id="UP000187455"/>
    </source>
</evidence>
<protein>
    <recommendedName>
        <fullName evidence="2">Peptidase M16 C-terminal domain-containing protein</fullName>
    </recommendedName>
</protein>
<dbReference type="PANTHER" id="PTHR43016">
    <property type="entry name" value="PRESEQUENCE PROTEASE"/>
    <property type="match status" value="1"/>
</dbReference>
<dbReference type="OrthoDB" id="4953at2759"/>
<dbReference type="InterPro" id="IPR007863">
    <property type="entry name" value="Peptidase_M16_C"/>
</dbReference>
<gene>
    <name evidence="3" type="ORF">AYI68_g4386</name>
</gene>
<dbReference type="Proteomes" id="UP000187455">
    <property type="component" value="Unassembled WGS sequence"/>
</dbReference>
<feature type="region of interest" description="Disordered" evidence="1">
    <location>
        <begin position="776"/>
        <end position="848"/>
    </location>
</feature>
<comment type="caution">
    <text evidence="3">The sequence shown here is derived from an EMBL/GenBank/DDBJ whole genome shotgun (WGS) entry which is preliminary data.</text>
</comment>
<proteinExistence type="predicted"/>